<name>Q58AN5_CUPMC</name>
<gene>
    <name evidence="5" type="primary">gntR</name>
    <name evidence="5" type="ordered locus">Rmet_5994</name>
</gene>
<sequence length="231" mass="25762">MSEIEVSQVVRTNGAKELARYLVEEISNGTLAVGIKLPAERELSERFNASRGAVRRVLGELKSRGLITQVVGSGTFVAAVPETTPAAGKGIGAISPAELMQARLLIEPMLPSLIVQYGTPQDFARMDECIERSEAAKTVEEFEHWDGALHEALAVATHNNFIRQILELATQVREQGEWGRLKQRSLTPERRTTYEDQHRALVNALKDRDEATARQVIEQHLLQIQRNLFGR</sequence>
<dbReference type="InterPro" id="IPR000524">
    <property type="entry name" value="Tscrpt_reg_HTH_GntR"/>
</dbReference>
<dbReference type="InterPro" id="IPR036388">
    <property type="entry name" value="WH-like_DNA-bd_sf"/>
</dbReference>
<dbReference type="Pfam" id="PF07729">
    <property type="entry name" value="FCD"/>
    <property type="match status" value="1"/>
</dbReference>
<reference evidence="5" key="6">
    <citation type="submission" date="2010-02" db="EMBL/GenBank/DDBJ databases">
        <authorList>
            <person name="Janssen P.J."/>
            <person name="Van Houdt R."/>
            <person name="Moors H."/>
            <person name="Monsieurs P."/>
            <person name="Morin N."/>
            <person name="Benotmane R."/>
            <person name="Lapidus A."/>
            <person name="McCorkle S."/>
            <person name="Monchy S."/>
            <person name="Taghavi S."/>
            <person name="van der Lelie N."/>
            <person name="Dunn J."/>
            <person name="Leys N."/>
            <person name="Mergeay M."/>
        </authorList>
    </citation>
    <scope>NUCLEOTIDE SEQUENCE</scope>
    <source>
        <strain evidence="5">CH34</strain>
        <plasmid evidence="5">pMOL30</plasmid>
    </source>
</reference>
<keyword evidence="2" id="KW-0238">DNA-binding</keyword>
<dbReference type="EMBL" id="X71400">
    <property type="protein sequence ID" value="CAI11232.1"/>
    <property type="molecule type" value="Genomic_DNA"/>
</dbReference>
<dbReference type="SMART" id="SM00345">
    <property type="entry name" value="HTH_GNTR"/>
    <property type="match status" value="1"/>
</dbReference>
<keyword evidence="1" id="KW-0805">Transcription regulation</keyword>
<evidence type="ECO:0000313" key="5">
    <source>
        <dbReference type="EMBL" id="ABF12853.1"/>
    </source>
</evidence>
<dbReference type="PANTHER" id="PTHR43537:SF5">
    <property type="entry name" value="UXU OPERON TRANSCRIPTIONAL REGULATOR"/>
    <property type="match status" value="1"/>
</dbReference>
<dbReference type="GO" id="GO:0003700">
    <property type="term" value="F:DNA-binding transcription factor activity"/>
    <property type="evidence" value="ECO:0007669"/>
    <property type="project" value="InterPro"/>
</dbReference>
<dbReference type="InterPro" id="IPR011711">
    <property type="entry name" value="GntR_C"/>
</dbReference>
<keyword evidence="3" id="KW-0804">Transcription</keyword>
<dbReference type="PRINTS" id="PR00035">
    <property type="entry name" value="HTHGNTR"/>
</dbReference>
<dbReference type="Pfam" id="PF00392">
    <property type="entry name" value="GntR"/>
    <property type="match status" value="1"/>
</dbReference>
<reference evidence="6" key="2">
    <citation type="journal article" date="2001" name="J. Bacteriol.">
        <title>Cloning and functional analysis of the pbr lead resistance determinant of Ralstonia metallidurans CH34.</title>
        <authorList>
            <person name="Borremans B."/>
            <person name="Hobman J."/>
            <person name="Provoost A."/>
            <person name="Brown N.L."/>
            <person name="van der Lelie D."/>
        </authorList>
    </citation>
    <scope>NUCLEOTIDE SEQUENCE</scope>
    <source>
        <strain evidence="6">CH34</strain>
    </source>
</reference>
<protein>
    <submittedName>
        <fullName evidence="5">GntR-like protein</fullName>
    </submittedName>
    <submittedName>
        <fullName evidence="6">Transcriptional regulator</fullName>
    </submittedName>
</protein>
<dbReference type="Gene3D" id="1.10.10.10">
    <property type="entry name" value="Winged helix-like DNA-binding domain superfamily/Winged helix DNA-binding domain"/>
    <property type="match status" value="1"/>
</dbReference>
<reference evidence="5" key="4">
    <citation type="submission" date="2006-04" db="EMBL/GenBank/DDBJ databases">
        <title>Complete sequence of the chromosome of Ralstonia metallidurans CH34.</title>
        <authorList>
            <consortium name="US DOE Joint Genome Institute"/>
            <person name="Copeland A."/>
            <person name="Lucas S."/>
            <person name="Lapidus A."/>
            <person name="Barry K."/>
            <person name="Detter J.C."/>
            <person name="Glavina del Rio T."/>
            <person name="Hammon N."/>
            <person name="Israni S."/>
            <person name="Dalin E."/>
            <person name="Tice H."/>
            <person name="Martinez M."/>
            <person name="Goltsman E."/>
            <person name="Pitluck S."/>
            <person name="Schmutz J."/>
            <person name="Larimer F."/>
            <person name="Land M."/>
            <person name="Hauser L."/>
            <person name="Kyrpides N."/>
            <person name="Kim E."/>
            <person name="Mergeay M."/>
            <person name="Benotmane M.A."/>
            <person name="Vallaeys T."/>
            <person name="Michaux A."/>
            <person name="Monchy S."/>
            <person name="Dunn J."/>
            <person name="McCorkle S."/>
            <person name="Taghavi S."/>
            <person name="van der Lelie D."/>
            <person name="Richardson P."/>
        </authorList>
    </citation>
    <scope>NUCLEOTIDE SEQUENCE</scope>
    <source>
        <strain evidence="5">CH34</strain>
        <plasmid evidence="5">pMOL30</plasmid>
    </source>
</reference>
<keyword evidence="5" id="KW-0614">Plasmid</keyword>
<proteinExistence type="predicted"/>
<dbReference type="CDD" id="cd07377">
    <property type="entry name" value="WHTH_GntR"/>
    <property type="match status" value="1"/>
</dbReference>
<evidence type="ECO:0000256" key="3">
    <source>
        <dbReference type="ARBA" id="ARBA00023163"/>
    </source>
</evidence>
<reference evidence="7" key="5">
    <citation type="journal article" date="2010" name="PLoS ONE">
        <title>The complete genome sequence of Cupriavidus metallidurans strain CH34, a master survivalist in harsh and anthropogenic environments.</title>
        <authorList>
            <person name="Janssen P.J."/>
            <person name="Van Houdt R."/>
            <person name="Moors H."/>
            <person name="Monsieurs P."/>
            <person name="Morin N."/>
            <person name="Michaux A."/>
            <person name="Benotmane M.A."/>
            <person name="Leys N."/>
            <person name="Vallaeys T."/>
            <person name="Lapidus A."/>
            <person name="Monchy S."/>
            <person name="Medigue C."/>
            <person name="Taghavi S."/>
            <person name="McCorkle S."/>
            <person name="Dunn J."/>
            <person name="van der Lelie D."/>
            <person name="Mergeay M."/>
        </authorList>
    </citation>
    <scope>NUCLEOTIDE SEQUENCE [LARGE SCALE GENOMIC DNA]</scope>
    <source>
        <strain evidence="7">ATCC 43123 / DSM 2839 / NBRC 102507 / CH34</strain>
        <plasmid evidence="7">Plasmid pMOL30</plasmid>
    </source>
</reference>
<dbReference type="Proteomes" id="UP000002429">
    <property type="component" value="Plasmid pMOL30"/>
</dbReference>
<dbReference type="HOGENOM" id="CLU_017584_9_5_4"/>
<dbReference type="InterPro" id="IPR008920">
    <property type="entry name" value="TF_FadR/GntR_C"/>
</dbReference>
<dbReference type="GO" id="GO:0003677">
    <property type="term" value="F:DNA binding"/>
    <property type="evidence" value="ECO:0007669"/>
    <property type="project" value="UniProtKB-KW"/>
</dbReference>
<evidence type="ECO:0000256" key="2">
    <source>
        <dbReference type="ARBA" id="ARBA00023125"/>
    </source>
</evidence>
<evidence type="ECO:0000313" key="6">
    <source>
        <dbReference type="EMBL" id="CAI11232.1"/>
    </source>
</evidence>
<dbReference type="SUPFAM" id="SSF46785">
    <property type="entry name" value="Winged helix' DNA-binding domain"/>
    <property type="match status" value="1"/>
</dbReference>
<keyword evidence="7" id="KW-1185">Reference proteome</keyword>
<evidence type="ECO:0000259" key="4">
    <source>
        <dbReference type="PROSITE" id="PS50949"/>
    </source>
</evidence>
<reference evidence="6" key="3">
    <citation type="submission" date="2004-11" db="EMBL/GenBank/DDBJ databases">
        <title>Sequence and features of the Ralstonia metallidurans CH34 heavy metals plasmids pMOL28 and pMOL30.</title>
        <authorList>
            <person name="Monchy S."/>
            <person name="Van der Lelie D."/>
            <person name="Vallaeys T."/>
            <person name="Taghavi S."/>
            <person name="Benotmane M."/>
            <person name="McCorkle S."/>
            <person name="Dunn J."/>
            <person name="Lapidus A."/>
            <person name="Mergeay M."/>
        </authorList>
    </citation>
    <scope>NUCLEOTIDE SEQUENCE</scope>
    <source>
        <strain evidence="6">CH34</strain>
        <plasmid evidence="6">pMOL30</plasmid>
    </source>
</reference>
<evidence type="ECO:0000313" key="7">
    <source>
        <dbReference type="Proteomes" id="UP000002429"/>
    </source>
</evidence>
<evidence type="ECO:0000256" key="1">
    <source>
        <dbReference type="ARBA" id="ARBA00023015"/>
    </source>
</evidence>
<dbReference type="EMBL" id="CP000354">
    <property type="protein sequence ID" value="ABF12853.1"/>
    <property type="molecule type" value="Genomic_DNA"/>
</dbReference>
<dbReference type="Gene3D" id="1.20.120.530">
    <property type="entry name" value="GntR ligand-binding domain-like"/>
    <property type="match status" value="1"/>
</dbReference>
<dbReference type="PANTHER" id="PTHR43537">
    <property type="entry name" value="TRANSCRIPTIONAL REGULATOR, GNTR FAMILY"/>
    <property type="match status" value="1"/>
</dbReference>
<dbReference type="RefSeq" id="WP_011229334.1">
    <property type="nucleotide sequence ID" value="NC_006466.1"/>
</dbReference>
<feature type="domain" description="HTH gntR-type" evidence="4">
    <location>
        <begin position="12"/>
        <end position="80"/>
    </location>
</feature>
<dbReference type="PROSITE" id="PS50949">
    <property type="entry name" value="HTH_GNTR"/>
    <property type="match status" value="1"/>
</dbReference>
<accession>Q58AN5</accession>
<dbReference type="KEGG" id="rme:Rmet_5994"/>
<dbReference type="AlphaFoldDB" id="Q58AN5"/>
<reference evidence="6" key="1">
    <citation type="journal article" date="1995" name="J. Ind. Microbiol.">
        <title>The czc operon of Alcaligenes eutrophus CH34: from resistance mechanism to the removal of heavy metals.</title>
        <authorList>
            <person name="Diels L."/>
            <person name="Dong Q."/>
            <person name="van der Lelie D."/>
            <person name="Baeyens W."/>
            <person name="Mergeay M."/>
        </authorList>
    </citation>
    <scope>NUCLEOTIDE SEQUENCE</scope>
    <source>
        <strain evidence="6">CH34</strain>
    </source>
</reference>
<dbReference type="SMART" id="SM00895">
    <property type="entry name" value="FCD"/>
    <property type="match status" value="1"/>
</dbReference>
<dbReference type="InterPro" id="IPR036390">
    <property type="entry name" value="WH_DNA-bd_sf"/>
</dbReference>
<organism evidence="5 7">
    <name type="scientific">Cupriavidus metallidurans (strain ATCC 43123 / DSM 2839 / NBRC 102507 / CH34)</name>
    <name type="common">Ralstonia metallidurans</name>
    <dbReference type="NCBI Taxonomy" id="266264"/>
    <lineage>
        <taxon>Bacteria</taxon>
        <taxon>Pseudomonadati</taxon>
        <taxon>Pseudomonadota</taxon>
        <taxon>Betaproteobacteria</taxon>
        <taxon>Burkholderiales</taxon>
        <taxon>Burkholderiaceae</taxon>
        <taxon>Cupriavidus</taxon>
    </lineage>
</organism>
<geneLocation type="plasmid" evidence="5 7">
    <name>pMOL30</name>
</geneLocation>
<dbReference type="SUPFAM" id="SSF48008">
    <property type="entry name" value="GntR ligand-binding domain-like"/>
    <property type="match status" value="1"/>
</dbReference>